<proteinExistence type="predicted"/>
<gene>
    <name evidence="1" type="ORF">KSP40_PGU006781</name>
</gene>
<organism evidence="1 2">
    <name type="scientific">Platanthera guangdongensis</name>
    <dbReference type="NCBI Taxonomy" id="2320717"/>
    <lineage>
        <taxon>Eukaryota</taxon>
        <taxon>Viridiplantae</taxon>
        <taxon>Streptophyta</taxon>
        <taxon>Embryophyta</taxon>
        <taxon>Tracheophyta</taxon>
        <taxon>Spermatophyta</taxon>
        <taxon>Magnoliopsida</taxon>
        <taxon>Liliopsida</taxon>
        <taxon>Asparagales</taxon>
        <taxon>Orchidaceae</taxon>
        <taxon>Orchidoideae</taxon>
        <taxon>Orchideae</taxon>
        <taxon>Orchidinae</taxon>
        <taxon>Platanthera</taxon>
    </lineage>
</organism>
<evidence type="ECO:0000313" key="2">
    <source>
        <dbReference type="Proteomes" id="UP001412067"/>
    </source>
</evidence>
<dbReference type="Proteomes" id="UP001412067">
    <property type="component" value="Unassembled WGS sequence"/>
</dbReference>
<evidence type="ECO:0000313" key="1">
    <source>
        <dbReference type="EMBL" id="KAK8968325.1"/>
    </source>
</evidence>
<dbReference type="EMBL" id="JBBWWR010000004">
    <property type="protein sequence ID" value="KAK8968325.1"/>
    <property type="molecule type" value="Genomic_DNA"/>
</dbReference>
<name>A0ABR2MVZ4_9ASPA</name>
<sequence length="110" mass="12090">MRRGWVLASLAAILGAGLLQNYSYILSKLRDEETASEADIGFELLLLNHNELIMLSPIKCVLNTDIIGGPYLRLIARLGTGGVLDSFVLSGSHHHWCQNGRCFVVHQVMG</sequence>
<protein>
    <submittedName>
        <fullName evidence="1">Uncharacterized protein</fullName>
    </submittedName>
</protein>
<comment type="caution">
    <text evidence="1">The sequence shown here is derived from an EMBL/GenBank/DDBJ whole genome shotgun (WGS) entry which is preliminary data.</text>
</comment>
<reference evidence="1 2" key="1">
    <citation type="journal article" date="2022" name="Nat. Plants">
        <title>Genomes of leafy and leafless Platanthera orchids illuminate the evolution of mycoheterotrophy.</title>
        <authorList>
            <person name="Li M.H."/>
            <person name="Liu K.W."/>
            <person name="Li Z."/>
            <person name="Lu H.C."/>
            <person name="Ye Q.L."/>
            <person name="Zhang D."/>
            <person name="Wang J.Y."/>
            <person name="Li Y.F."/>
            <person name="Zhong Z.M."/>
            <person name="Liu X."/>
            <person name="Yu X."/>
            <person name="Liu D.K."/>
            <person name="Tu X.D."/>
            <person name="Liu B."/>
            <person name="Hao Y."/>
            <person name="Liao X.Y."/>
            <person name="Jiang Y.T."/>
            <person name="Sun W.H."/>
            <person name="Chen J."/>
            <person name="Chen Y.Q."/>
            <person name="Ai Y."/>
            <person name="Zhai J.W."/>
            <person name="Wu S.S."/>
            <person name="Zhou Z."/>
            <person name="Hsiao Y.Y."/>
            <person name="Wu W.L."/>
            <person name="Chen Y.Y."/>
            <person name="Lin Y.F."/>
            <person name="Hsu J.L."/>
            <person name="Li C.Y."/>
            <person name="Wang Z.W."/>
            <person name="Zhao X."/>
            <person name="Zhong W.Y."/>
            <person name="Ma X.K."/>
            <person name="Ma L."/>
            <person name="Huang J."/>
            <person name="Chen G.Z."/>
            <person name="Huang M.Z."/>
            <person name="Huang L."/>
            <person name="Peng D.H."/>
            <person name="Luo Y.B."/>
            <person name="Zou S.Q."/>
            <person name="Chen S.P."/>
            <person name="Lan S."/>
            <person name="Tsai W.C."/>
            <person name="Van de Peer Y."/>
            <person name="Liu Z.J."/>
        </authorList>
    </citation>
    <scope>NUCLEOTIDE SEQUENCE [LARGE SCALE GENOMIC DNA]</scope>
    <source>
        <strain evidence="1">Lor288</strain>
    </source>
</reference>
<keyword evidence="2" id="KW-1185">Reference proteome</keyword>
<accession>A0ABR2MVZ4</accession>